<feature type="transmembrane region" description="Helical" evidence="1">
    <location>
        <begin position="7"/>
        <end position="27"/>
    </location>
</feature>
<evidence type="ECO:0000313" key="2">
    <source>
        <dbReference type="EMBL" id="EFQ30983.1"/>
    </source>
</evidence>
<keyword evidence="1" id="KW-1133">Transmembrane helix</keyword>
<dbReference type="AlphaFoldDB" id="E3QJE5"/>
<dbReference type="EMBL" id="GG697352">
    <property type="protein sequence ID" value="EFQ30983.1"/>
    <property type="molecule type" value="Genomic_DNA"/>
</dbReference>
<keyword evidence="1" id="KW-0812">Transmembrane</keyword>
<keyword evidence="1" id="KW-0472">Membrane</keyword>
<reference evidence="3" key="1">
    <citation type="journal article" date="2012" name="Nat. Genet.">
        <title>Lifestyle transitions in plant pathogenic Colletotrichum fungi deciphered by genome and transcriptome analyses.</title>
        <authorList>
            <person name="O'Connell R.J."/>
            <person name="Thon M.R."/>
            <person name="Hacquard S."/>
            <person name="Amyotte S.G."/>
            <person name="Kleemann J."/>
            <person name="Torres M.F."/>
            <person name="Damm U."/>
            <person name="Buiate E.A."/>
            <person name="Epstein L."/>
            <person name="Alkan N."/>
            <person name="Altmueller J."/>
            <person name="Alvarado-Balderrama L."/>
            <person name="Bauser C.A."/>
            <person name="Becker C."/>
            <person name="Birren B.W."/>
            <person name="Chen Z."/>
            <person name="Choi J."/>
            <person name="Crouch J.A."/>
            <person name="Duvick J.P."/>
            <person name="Farman M.A."/>
            <person name="Gan P."/>
            <person name="Heiman D."/>
            <person name="Henrissat B."/>
            <person name="Howard R.J."/>
            <person name="Kabbage M."/>
            <person name="Koch C."/>
            <person name="Kracher B."/>
            <person name="Kubo Y."/>
            <person name="Law A.D."/>
            <person name="Lebrun M.-H."/>
            <person name="Lee Y.-H."/>
            <person name="Miyara I."/>
            <person name="Moore N."/>
            <person name="Neumann U."/>
            <person name="Nordstroem K."/>
            <person name="Panaccione D.G."/>
            <person name="Panstruga R."/>
            <person name="Place M."/>
            <person name="Proctor R.H."/>
            <person name="Prusky D."/>
            <person name="Rech G."/>
            <person name="Reinhardt R."/>
            <person name="Rollins J.A."/>
            <person name="Rounsley S."/>
            <person name="Schardl C.L."/>
            <person name="Schwartz D.C."/>
            <person name="Shenoy N."/>
            <person name="Shirasu K."/>
            <person name="Sikhakolli U.R."/>
            <person name="Stueber K."/>
            <person name="Sukno S.A."/>
            <person name="Sweigard J.A."/>
            <person name="Takano Y."/>
            <person name="Takahara H."/>
            <person name="Trail F."/>
            <person name="van der Does H.C."/>
            <person name="Voll L.M."/>
            <person name="Will I."/>
            <person name="Young S."/>
            <person name="Zeng Q."/>
            <person name="Zhang J."/>
            <person name="Zhou S."/>
            <person name="Dickman M.B."/>
            <person name="Schulze-Lefert P."/>
            <person name="Ver Loren van Themaat E."/>
            <person name="Ma L.-J."/>
            <person name="Vaillancourt L.J."/>
        </authorList>
    </citation>
    <scope>NUCLEOTIDE SEQUENCE [LARGE SCALE GENOMIC DNA]</scope>
    <source>
        <strain evidence="3">M1.001 / M2 / FGSC 10212</strain>
    </source>
</reference>
<accession>E3QJE5</accession>
<evidence type="ECO:0000313" key="3">
    <source>
        <dbReference type="Proteomes" id="UP000008782"/>
    </source>
</evidence>
<name>E3QJE5_COLGM</name>
<dbReference type="OrthoDB" id="196103at2759"/>
<dbReference type="RefSeq" id="XP_008095003.1">
    <property type="nucleotide sequence ID" value="XM_008096812.1"/>
</dbReference>
<protein>
    <submittedName>
        <fullName evidence="2">Uncharacterized protein</fullName>
    </submittedName>
</protein>
<dbReference type="Proteomes" id="UP000008782">
    <property type="component" value="Unassembled WGS sequence"/>
</dbReference>
<feature type="transmembrane region" description="Helical" evidence="1">
    <location>
        <begin position="47"/>
        <end position="66"/>
    </location>
</feature>
<evidence type="ECO:0000256" key="1">
    <source>
        <dbReference type="SAM" id="Phobius"/>
    </source>
</evidence>
<organism evidence="3">
    <name type="scientific">Colletotrichum graminicola (strain M1.001 / M2 / FGSC 10212)</name>
    <name type="common">Maize anthracnose fungus</name>
    <name type="synonym">Glomerella graminicola</name>
    <dbReference type="NCBI Taxonomy" id="645133"/>
    <lineage>
        <taxon>Eukaryota</taxon>
        <taxon>Fungi</taxon>
        <taxon>Dikarya</taxon>
        <taxon>Ascomycota</taxon>
        <taxon>Pezizomycotina</taxon>
        <taxon>Sordariomycetes</taxon>
        <taxon>Hypocreomycetidae</taxon>
        <taxon>Glomerellales</taxon>
        <taxon>Glomerellaceae</taxon>
        <taxon>Colletotrichum</taxon>
        <taxon>Colletotrichum graminicola species complex</taxon>
    </lineage>
</organism>
<keyword evidence="3" id="KW-1185">Reference proteome</keyword>
<gene>
    <name evidence="2" type="ORF">GLRG_06127</name>
</gene>
<proteinExistence type="predicted"/>
<dbReference type="GeneID" id="24411492"/>
<dbReference type="HOGENOM" id="CLU_2236401_0_0_1"/>
<sequence>MAVATLCNRRVVCMLPLFFCASVFYPYQQNSINGMKFNIRTRSLNGALYWIAHMFGGLLISLLLDLSMLERPGPSRFGWVLLFVTDMASWDGGYQFKQWQDSWHA</sequence>
<dbReference type="VEuPathDB" id="FungiDB:GLRG_06127"/>
<dbReference type="eggNOG" id="KOG3098">
    <property type="taxonomic scope" value="Eukaryota"/>
</dbReference>